<dbReference type="HAMAP" id="MF_00507">
    <property type="entry name" value="UPF0181"/>
    <property type="match status" value="1"/>
</dbReference>
<reference evidence="2 3" key="1">
    <citation type="submission" date="2019-07" db="EMBL/GenBank/DDBJ databases">
        <title>Whole genome shotgun sequence of Vibrio sagamiensis NBRC 104589.</title>
        <authorList>
            <person name="Hosoyama A."/>
            <person name="Uohara A."/>
            <person name="Ohji S."/>
            <person name="Ichikawa N."/>
        </authorList>
    </citation>
    <scope>NUCLEOTIDE SEQUENCE [LARGE SCALE GENOMIC DNA]</scope>
    <source>
        <strain evidence="2 3">NBRC 104589</strain>
    </source>
</reference>
<dbReference type="RefSeq" id="WP_083932274.1">
    <property type="nucleotide sequence ID" value="NZ_BAOJ01000089.1"/>
</dbReference>
<proteinExistence type="inferred from homology"/>
<protein>
    <recommendedName>
        <fullName evidence="1">UPF0181 protein VSA01S_25130</fullName>
    </recommendedName>
</protein>
<evidence type="ECO:0000256" key="1">
    <source>
        <dbReference type="HAMAP-Rule" id="MF_00507"/>
    </source>
</evidence>
<name>A0A511QGK6_9VIBR</name>
<dbReference type="Proteomes" id="UP000321922">
    <property type="component" value="Unassembled WGS sequence"/>
</dbReference>
<dbReference type="AlphaFoldDB" id="A0A511QGK6"/>
<keyword evidence="3" id="KW-1185">Reference proteome</keyword>
<dbReference type="Pfam" id="PF03701">
    <property type="entry name" value="UPF0181"/>
    <property type="match status" value="1"/>
</dbReference>
<dbReference type="InterPro" id="IPR005371">
    <property type="entry name" value="UPF0181"/>
</dbReference>
<gene>
    <name evidence="2" type="ORF">VSA01S_25130</name>
</gene>
<evidence type="ECO:0000313" key="3">
    <source>
        <dbReference type="Proteomes" id="UP000321922"/>
    </source>
</evidence>
<comment type="similarity">
    <text evidence="1">Belongs to the UPF0181 family.</text>
</comment>
<organism evidence="2 3">
    <name type="scientific">Vibrio sagamiensis NBRC 104589</name>
    <dbReference type="NCBI Taxonomy" id="1219064"/>
    <lineage>
        <taxon>Bacteria</taxon>
        <taxon>Pseudomonadati</taxon>
        <taxon>Pseudomonadota</taxon>
        <taxon>Gammaproteobacteria</taxon>
        <taxon>Vibrionales</taxon>
        <taxon>Vibrionaceae</taxon>
        <taxon>Vibrio</taxon>
    </lineage>
</organism>
<comment type="caution">
    <text evidence="2">The sequence shown here is derived from an EMBL/GenBank/DDBJ whole genome shotgun (WGS) entry which is preliminary data.</text>
</comment>
<sequence length="56" mass="6328">MFDDLPPLSHQEQQKAVEKIQQLMQAGTSTGEAIKIVAQQIRAEYAEKVQQEDNNT</sequence>
<dbReference type="EMBL" id="BJXJ01000024">
    <property type="protein sequence ID" value="GEM76401.1"/>
    <property type="molecule type" value="Genomic_DNA"/>
</dbReference>
<dbReference type="NCBIfam" id="NF003476">
    <property type="entry name" value="PRK05114.1"/>
    <property type="match status" value="1"/>
</dbReference>
<evidence type="ECO:0000313" key="2">
    <source>
        <dbReference type="EMBL" id="GEM76401.1"/>
    </source>
</evidence>
<accession>A0A511QGK6</accession>
<dbReference type="OrthoDB" id="6522084at2"/>